<dbReference type="PANTHER" id="PTHR21664:SF1">
    <property type="entry name" value="NUDC DOMAIN-CONTAINING PROTEIN 1"/>
    <property type="match status" value="1"/>
</dbReference>
<dbReference type="GO" id="GO:0005737">
    <property type="term" value="C:cytoplasm"/>
    <property type="evidence" value="ECO:0007669"/>
    <property type="project" value="UniProtKB-SubCell"/>
</dbReference>
<name>A0A9P6KDB5_9FUNG</name>
<evidence type="ECO:0000313" key="9">
    <source>
        <dbReference type="Proteomes" id="UP000780801"/>
    </source>
</evidence>
<reference evidence="8" key="1">
    <citation type="journal article" date="2020" name="Fungal Divers.">
        <title>Resolving the Mortierellaceae phylogeny through synthesis of multi-gene phylogenetics and phylogenomics.</title>
        <authorList>
            <person name="Vandepol N."/>
            <person name="Liber J."/>
            <person name="Desiro A."/>
            <person name="Na H."/>
            <person name="Kennedy M."/>
            <person name="Barry K."/>
            <person name="Grigoriev I.V."/>
            <person name="Miller A.N."/>
            <person name="O'Donnell K."/>
            <person name="Stajich J.E."/>
            <person name="Bonito G."/>
        </authorList>
    </citation>
    <scope>NUCLEOTIDE SEQUENCE</scope>
    <source>
        <strain evidence="8">KOD1015</strain>
    </source>
</reference>
<organism evidence="8 9">
    <name type="scientific">Lunasporangiospora selenospora</name>
    <dbReference type="NCBI Taxonomy" id="979761"/>
    <lineage>
        <taxon>Eukaryota</taxon>
        <taxon>Fungi</taxon>
        <taxon>Fungi incertae sedis</taxon>
        <taxon>Mucoromycota</taxon>
        <taxon>Mortierellomycotina</taxon>
        <taxon>Mortierellomycetes</taxon>
        <taxon>Mortierellales</taxon>
        <taxon>Mortierellaceae</taxon>
        <taxon>Lunasporangiospora</taxon>
    </lineage>
</organism>
<keyword evidence="4" id="KW-0963">Cytoplasm</keyword>
<feature type="compositionally biased region" description="Low complexity" evidence="6">
    <location>
        <begin position="443"/>
        <end position="453"/>
    </location>
</feature>
<dbReference type="Proteomes" id="UP000780801">
    <property type="component" value="Unassembled WGS sequence"/>
</dbReference>
<dbReference type="OrthoDB" id="428655at2759"/>
<dbReference type="SUPFAM" id="SSF49764">
    <property type="entry name" value="HSP20-like chaperones"/>
    <property type="match status" value="1"/>
</dbReference>
<comment type="subcellular location">
    <subcellularLocation>
        <location evidence="2">Cytoplasm</location>
    </subcellularLocation>
    <subcellularLocation>
        <location evidence="1">Nucleus</location>
    </subcellularLocation>
</comment>
<evidence type="ECO:0000256" key="4">
    <source>
        <dbReference type="ARBA" id="ARBA00022490"/>
    </source>
</evidence>
<dbReference type="CDD" id="cd06467">
    <property type="entry name" value="p23_NUDC_like"/>
    <property type="match status" value="1"/>
</dbReference>
<evidence type="ECO:0000256" key="1">
    <source>
        <dbReference type="ARBA" id="ARBA00004123"/>
    </source>
</evidence>
<evidence type="ECO:0000313" key="8">
    <source>
        <dbReference type="EMBL" id="KAF9580673.1"/>
    </source>
</evidence>
<dbReference type="EMBL" id="JAABOA010001915">
    <property type="protein sequence ID" value="KAF9580673.1"/>
    <property type="molecule type" value="Genomic_DNA"/>
</dbReference>
<feature type="compositionally biased region" description="Low complexity" evidence="6">
    <location>
        <begin position="613"/>
        <end position="624"/>
    </location>
</feature>
<dbReference type="Gene3D" id="2.60.40.790">
    <property type="match status" value="1"/>
</dbReference>
<feature type="region of interest" description="Disordered" evidence="6">
    <location>
        <begin position="280"/>
        <end position="303"/>
    </location>
</feature>
<dbReference type="InterPro" id="IPR037895">
    <property type="entry name" value="NUDCD1"/>
</dbReference>
<evidence type="ECO:0000256" key="3">
    <source>
        <dbReference type="ARBA" id="ARBA00018915"/>
    </source>
</evidence>
<proteinExistence type="predicted"/>
<dbReference type="InterPro" id="IPR008978">
    <property type="entry name" value="HSP20-like_chaperone"/>
</dbReference>
<dbReference type="GO" id="GO:0005634">
    <property type="term" value="C:nucleus"/>
    <property type="evidence" value="ECO:0007669"/>
    <property type="project" value="UniProtKB-SubCell"/>
</dbReference>
<dbReference type="PROSITE" id="PS51203">
    <property type="entry name" value="CS"/>
    <property type="match status" value="1"/>
</dbReference>
<sequence length="775" mass="85727">MATIRVPIQQDRTLLNPRFDGYKLSFLDESQQHFVSVGAPGPGVVVPKVSSAATLSYREVQSRVRHNHLYPGWNSLKTPNGESTTIRDGVLFAIDADFMLIALTWDRTTRRLRSKRLIQIPTPVTPLNFHLELPSVKPISPDYVLVSDGASTLYVIRVSVSGTEHEATIEAVTRFRPRMAPQTMNEKKGEDVQEEEDDEMEEDETLVHPCGLLEAKAYTVLNPESGEQAMEIKFVVHYTNRQTFYSTAPSPHHNTDKRTVFIVSLCSLILDHSLLDSARRTADPSHSASGGDSGMELDGPPEPLHHPVFKPCTVIHSIRGTEIPTYCALDPSNEGYVIGSNSTFKPTQEPIVEQKAKYLEPGSAAMGVDGTDVLSPSSTSATEAGTSSNPPYIWMQTSSDVTICFSLPKGTTKHAVECQFAAQGLLLKVIGQKEDQDQDQDQDLSLSDPQSRQRAPLPSIDRVPLFDQIRPEESYWTLERNTGLLTLTMEKYHPKTRWTQIFAEEVDMEPVEETLDPSVFNEYKESLEKYTTDQANAGAMGSSLLPTVAQDPHEEIDDEGEEIKFSWVLARDGTDIIQATTMGSGHDWISQSFANYETENGDTDQGGITDASGNNLGHNNNGAGSWRTPRVRMPTVCLKHNVDGLVYAIQHTAGSFNKVVATSTVRRVEDGQGILRLSHVGTYDALAFVQASKREKRFVMHDPLGRFAVVVESSRNAYVYYHTPDKKLAQEPQVVVDVSKGQLVDIIGCQLIAEGILVILMEGKHGALVLELNRP</sequence>
<evidence type="ECO:0000256" key="6">
    <source>
        <dbReference type="SAM" id="MobiDB-lite"/>
    </source>
</evidence>
<feature type="region of interest" description="Disordered" evidence="6">
    <location>
        <begin position="600"/>
        <end position="627"/>
    </location>
</feature>
<gene>
    <name evidence="8" type="ORF">BGW38_002585</name>
</gene>
<evidence type="ECO:0000259" key="7">
    <source>
        <dbReference type="PROSITE" id="PS51203"/>
    </source>
</evidence>
<accession>A0A9P6KDB5</accession>
<feature type="domain" description="CS" evidence="7">
    <location>
        <begin position="387"/>
        <end position="502"/>
    </location>
</feature>
<keyword evidence="5" id="KW-0539">Nucleus</keyword>
<dbReference type="InterPro" id="IPR007052">
    <property type="entry name" value="CS_dom"/>
</dbReference>
<dbReference type="AlphaFoldDB" id="A0A9P6KDB5"/>
<dbReference type="Pfam" id="PF04969">
    <property type="entry name" value="CS"/>
    <property type="match status" value="1"/>
</dbReference>
<feature type="region of interest" description="Disordered" evidence="6">
    <location>
        <begin position="434"/>
        <end position="458"/>
    </location>
</feature>
<keyword evidence="9" id="KW-1185">Reference proteome</keyword>
<evidence type="ECO:0000256" key="5">
    <source>
        <dbReference type="ARBA" id="ARBA00023242"/>
    </source>
</evidence>
<protein>
    <recommendedName>
        <fullName evidence="3">NudC domain-containing protein 1</fullName>
    </recommendedName>
</protein>
<dbReference type="PANTHER" id="PTHR21664">
    <property type="entry name" value="CHRONIC MYELOGENOUS LEUKEMIA TUMOR ANTIGEN 66"/>
    <property type="match status" value="1"/>
</dbReference>
<evidence type="ECO:0000256" key="2">
    <source>
        <dbReference type="ARBA" id="ARBA00004496"/>
    </source>
</evidence>
<comment type="caution">
    <text evidence="8">The sequence shown here is derived from an EMBL/GenBank/DDBJ whole genome shotgun (WGS) entry which is preliminary data.</text>
</comment>